<evidence type="ECO:0000313" key="1">
    <source>
        <dbReference type="EMBL" id="MFD1429823.1"/>
    </source>
</evidence>
<comment type="caution">
    <text evidence="1">The sequence shown here is derived from an EMBL/GenBank/DDBJ whole genome shotgun (WGS) entry which is preliminary data.</text>
</comment>
<reference evidence="2" key="1">
    <citation type="journal article" date="2019" name="Int. J. Syst. Evol. Microbiol.">
        <title>The Global Catalogue of Microorganisms (GCM) 10K type strain sequencing project: providing services to taxonomists for standard genome sequencing and annotation.</title>
        <authorList>
            <consortium name="The Broad Institute Genomics Platform"/>
            <consortium name="The Broad Institute Genome Sequencing Center for Infectious Disease"/>
            <person name="Wu L."/>
            <person name="Ma J."/>
        </authorList>
    </citation>
    <scope>NUCLEOTIDE SEQUENCE [LARGE SCALE GENOMIC DNA]</scope>
    <source>
        <strain evidence="2">CCM 8980</strain>
    </source>
</reference>
<gene>
    <name evidence="1" type="ORF">ACFQ4P_06135</name>
</gene>
<organism evidence="1 2">
    <name type="scientific">Lacticaseibacillus mingshuiensis</name>
    <dbReference type="NCBI Taxonomy" id="2799574"/>
    <lineage>
        <taxon>Bacteria</taxon>
        <taxon>Bacillati</taxon>
        <taxon>Bacillota</taxon>
        <taxon>Bacilli</taxon>
        <taxon>Lactobacillales</taxon>
        <taxon>Lactobacillaceae</taxon>
        <taxon>Lacticaseibacillus</taxon>
    </lineage>
</organism>
<keyword evidence="2" id="KW-1185">Reference proteome</keyword>
<dbReference type="Gene3D" id="3.40.30.10">
    <property type="entry name" value="Glutaredoxin"/>
    <property type="match status" value="1"/>
</dbReference>
<dbReference type="Pfam" id="PF13743">
    <property type="entry name" value="Thioredoxin_5"/>
    <property type="match status" value="1"/>
</dbReference>
<dbReference type="RefSeq" id="WP_203637046.1">
    <property type="nucleotide sequence ID" value="NZ_BOLS01000006.1"/>
</dbReference>
<name>A0ABW4CGZ1_9LACO</name>
<accession>A0ABW4CGZ1</accession>
<protein>
    <submittedName>
        <fullName evidence="1">DsbA family protein</fullName>
    </submittedName>
</protein>
<dbReference type="InterPro" id="IPR036249">
    <property type="entry name" value="Thioredoxin-like_sf"/>
</dbReference>
<evidence type="ECO:0000313" key="2">
    <source>
        <dbReference type="Proteomes" id="UP001597196"/>
    </source>
</evidence>
<dbReference type="SUPFAM" id="SSF52833">
    <property type="entry name" value="Thioredoxin-like"/>
    <property type="match status" value="1"/>
</dbReference>
<dbReference type="EMBL" id="JBHTOC010000007">
    <property type="protein sequence ID" value="MFD1429823.1"/>
    <property type="molecule type" value="Genomic_DNA"/>
</dbReference>
<dbReference type="Proteomes" id="UP001597196">
    <property type="component" value="Unassembled WGS sequence"/>
</dbReference>
<proteinExistence type="predicted"/>
<sequence length="204" mass="23254">MLEIFLFVNPLGTRCRHAEQAMTRIAQELPTPITLHFVPLVNFAIIDAFMARHHLDENDLALRNQLFDAAYQVSLDYKAAQFQGNRLARALLIAEQEMFRHHHRQYDAAFADQCIQASGLDREVFDADRAEEAAMHNCFTSDQRIAYEMGVTETPAAVIFDVTHPDRDGVRVLNITSYHHLKHICEQIGAASQPLPPQRLLHIL</sequence>